<gene>
    <name evidence="9" type="ORF">M011DRAFT_470086</name>
</gene>
<evidence type="ECO:0000313" key="10">
    <source>
        <dbReference type="Proteomes" id="UP000799440"/>
    </source>
</evidence>
<dbReference type="Gene3D" id="3.90.1750.10">
    <property type="entry name" value="Hect, E3 ligase catalytic domains"/>
    <property type="match status" value="1"/>
</dbReference>
<dbReference type="InterPro" id="IPR057948">
    <property type="entry name" value="TPR_TRIP12_N"/>
</dbReference>
<comment type="similarity">
    <text evidence="2">Belongs to the UPL family. K-HECT subfamily.</text>
</comment>
<feature type="compositionally biased region" description="Low complexity" evidence="7">
    <location>
        <begin position="1116"/>
        <end position="1128"/>
    </location>
</feature>
<dbReference type="PROSITE" id="PS50237">
    <property type="entry name" value="HECT"/>
    <property type="match status" value="1"/>
</dbReference>
<dbReference type="CDD" id="cd00078">
    <property type="entry name" value="HECTc"/>
    <property type="match status" value="1"/>
</dbReference>
<evidence type="ECO:0000256" key="1">
    <source>
        <dbReference type="ARBA" id="ARBA00000885"/>
    </source>
</evidence>
<evidence type="ECO:0000256" key="6">
    <source>
        <dbReference type="PROSITE-ProRule" id="PRU00104"/>
    </source>
</evidence>
<feature type="compositionally biased region" description="Basic and acidic residues" evidence="7">
    <location>
        <begin position="1156"/>
        <end position="1172"/>
    </location>
</feature>
<sequence>MERERRPPSGSRRASASPTAPPQRVTRSAARRSAGAPTDADNPPPPPAPHPNAPSLPTSRKRKAPPRGASPEQLPETPDTPQPRTSRTKRSRVDPEPPPADPRARNKKSNLDMSAAPGPSGQPQEDKPADERQPAPSRRGRGGRRPAVQVDRTARQSGSRITARAADASAAGSSSRRGSRKAAARPDEDVDMDDASDSHGNGPDGSEEHHLTDDSNDDGPSGHFSMHDDDDDMDEDDYGGRFARELLGRGGGAGFSAALRAFGAYTAGSHNRLKQQLEQLKSKDPSVQLIGLQALSETLLMANEDTLAGNFHPEPYVKELVALLNPPESGVENPEMMLLACRCLAHMMEASPTATAAVVYGGAVPVLCARLLEINYIDLAEQCLSTLEKISGEFPTAIVREGGLTACLTFLDFFATSTQRTAVTTAANCCRNIPEDSFPTVRDVMPILNNILGNNDQKVVEQGCICVSRIVQSFRYKESKLEELVSADLLRAILRLLLPGTTNLIGPNIHTMLLQVLAYTAKASPRLSAELFKMDIVDTLYQILTGVSPPDGTDDVATKIDSVVIMQALIHRPKDQVFETLNVICELLPDVSPEGLHFVDALQDAGYPGDSYPPLSEPDRKPLNATRVKLLGECEKEVRRFAVILLPTLTDAYSSTVNMKVRQKVLTAQLKMLSNLDADILEEALRPVPYASHLASIFSQEDHASLVTYALQAAEILLLRLEPIYRYQFYREGVIAEISRLASRPLKAVATSPKAPKTTSAPAEAQERVDDTSSEEGHDGEGEHHEAEIEVMSQDDGEHDDEMHDLRPYHEDSNDDSDDSSAYGGYVLQPPPDIDDVITIRAKKFIELYEEHSPKLLRDKAGKIMEDLKDLAHQIKTSALQQSAGNVNQLFNRLAAYFDGDALEGITSYELMGSGIVGALLEVFSSPPPHTKGVDPRSAFLESFMGATARSRSKTTGSTSPATPFSVLVSKLQDLLSRAEHFEVYTVHQPSYDGRGSASSVLAKQLRLRLVADEQTAPEMPKSLRDMFISIHAVATFKALDEWLRSKFGSEPPRPSRTRESMAAYAAALAGGGSPRPPAPRTPTDSTNRPTSKKPSKSKSSSASNGAQAGPSTTNQQNPRRSSRRQQAQPPPPPPPPPPEQGPSTSDQEPVECPDEERLSDHDSMNEGDPTDHLVDELEEEMQIPAPDPPAANVEVGSSGRVLARQEDGTRIATPVQGHTPSRGLPERQLPPSARSSLSQLLGSSALRQALGNGALSYSAALQTTPTDWHIEFRVKDHPIAHNATIYRAAHFSQADGADAAGRTVWTNVHTVTYKRVPGPPPVENNAVSTVKGNSATGQCEMPSSLEKNPVTSGILRLLGILHGFNSNLDDVLSDSREQIKLNVEPLSQFVNTKLTAKLNRQLEEPLIVASSCLPSWSEDLARFFPFLFPFETRHLFLRSTSFGYARSLKRFMNTQSGDPRRDRTRQDPAPLGRPQRQKVRISRQRMLDSAIKVMELYGSSPSQLEVEYFDEEGTGLGPTLEFYATVSKEFSKKTLKMWRDPDSSTSSEFAFGKHGLFPAPMSRDEAASENGTKLLQHFKTLGKFIARSMLDDRIIDVSLNPTFFRISQGNLGVAPSLGSIRTVDPQLAASLKLLRRFALAKEEVEENPSLSAAQKASAIQQLQIDGARVEDMGLDFTYPGHPIELIENGAETPVTIDNVGLYVEKVVDYTIGCGIERQISAFRDGFSQVFPYSSLKAFTPEELVTLFGKSDEDWTLATLMESIKADHGYNLDSKSVRNLLQVMSELSPTERREFLQFITGSPKLPIGGFSKLTPMFTVVCRPSEPPLTPDDYLPSVMTCQNYLKLPDYSSIGVLREKLNVAIKEGQGAFHLS</sequence>
<dbReference type="GO" id="GO:0043161">
    <property type="term" value="P:proteasome-mediated ubiquitin-dependent protein catabolic process"/>
    <property type="evidence" value="ECO:0007669"/>
    <property type="project" value="TreeGrafter"/>
</dbReference>
<dbReference type="GO" id="GO:0016607">
    <property type="term" value="C:nuclear speck"/>
    <property type="evidence" value="ECO:0007669"/>
    <property type="project" value="TreeGrafter"/>
</dbReference>
<keyword evidence="5 6" id="KW-0833">Ubl conjugation pathway</keyword>
<evidence type="ECO:0000313" key="9">
    <source>
        <dbReference type="EMBL" id="KAF2744774.1"/>
    </source>
</evidence>
<dbReference type="Gene3D" id="3.30.2410.10">
    <property type="entry name" value="Hect, E3 ligase catalytic domain"/>
    <property type="match status" value="1"/>
</dbReference>
<comment type="catalytic activity">
    <reaction evidence="1">
        <text>S-ubiquitinyl-[E2 ubiquitin-conjugating enzyme]-L-cysteine + [acceptor protein]-L-lysine = [E2 ubiquitin-conjugating enzyme]-L-cysteine + N(6)-ubiquitinyl-[acceptor protein]-L-lysine.</text>
        <dbReference type="EC" id="2.3.2.26"/>
    </reaction>
</comment>
<evidence type="ECO:0000256" key="2">
    <source>
        <dbReference type="ARBA" id="ARBA00006331"/>
    </source>
</evidence>
<evidence type="ECO:0000259" key="8">
    <source>
        <dbReference type="PROSITE" id="PS50237"/>
    </source>
</evidence>
<protein>
    <recommendedName>
        <fullName evidence="3">HECT-type E3 ubiquitin transferase</fullName>
        <ecNumber evidence="3">2.3.2.26</ecNumber>
    </recommendedName>
</protein>
<dbReference type="InterPro" id="IPR035983">
    <property type="entry name" value="Hect_E3_ubiquitin_ligase"/>
</dbReference>
<dbReference type="GO" id="GO:0000209">
    <property type="term" value="P:protein polyubiquitination"/>
    <property type="evidence" value="ECO:0007669"/>
    <property type="project" value="TreeGrafter"/>
</dbReference>
<dbReference type="InterPro" id="IPR000569">
    <property type="entry name" value="HECT_dom"/>
</dbReference>
<dbReference type="EMBL" id="MU006586">
    <property type="protein sequence ID" value="KAF2744774.1"/>
    <property type="molecule type" value="Genomic_DNA"/>
</dbReference>
<dbReference type="EC" id="2.3.2.26" evidence="3"/>
<keyword evidence="10" id="KW-1185">Reference proteome</keyword>
<feature type="compositionally biased region" description="Low complexity" evidence="7">
    <location>
        <begin position="8"/>
        <end position="18"/>
    </location>
</feature>
<dbReference type="InterPro" id="IPR045322">
    <property type="entry name" value="HECTD1/TRIP12-like"/>
</dbReference>
<feature type="region of interest" description="Disordered" evidence="7">
    <location>
        <begin position="1206"/>
        <end position="1237"/>
    </location>
</feature>
<feature type="region of interest" description="Disordered" evidence="7">
    <location>
        <begin position="1454"/>
        <end position="1480"/>
    </location>
</feature>
<feature type="compositionally biased region" description="Low complexity" evidence="7">
    <location>
        <begin position="163"/>
        <end position="176"/>
    </location>
</feature>
<dbReference type="Proteomes" id="UP000799440">
    <property type="component" value="Unassembled WGS sequence"/>
</dbReference>
<feature type="region of interest" description="Disordered" evidence="7">
    <location>
        <begin position="1068"/>
        <end position="1172"/>
    </location>
</feature>
<feature type="compositionally biased region" description="Polar residues" evidence="7">
    <location>
        <begin position="1105"/>
        <end position="1115"/>
    </location>
</feature>
<feature type="compositionally biased region" description="Acidic residues" evidence="7">
    <location>
        <begin position="228"/>
        <end position="237"/>
    </location>
</feature>
<dbReference type="SUPFAM" id="SSF56204">
    <property type="entry name" value="Hect, E3 ligase catalytic domain"/>
    <property type="match status" value="1"/>
</dbReference>
<dbReference type="Pfam" id="PF00632">
    <property type="entry name" value="HECT"/>
    <property type="match status" value="1"/>
</dbReference>
<dbReference type="SMART" id="SM00119">
    <property type="entry name" value="HECTc"/>
    <property type="match status" value="1"/>
</dbReference>
<feature type="compositionally biased region" description="Basic and acidic residues" evidence="7">
    <location>
        <begin position="765"/>
        <end position="788"/>
    </location>
</feature>
<dbReference type="Pfam" id="PF25579">
    <property type="entry name" value="TPR_TRIP12_N"/>
    <property type="match status" value="1"/>
</dbReference>
<evidence type="ECO:0000256" key="5">
    <source>
        <dbReference type="ARBA" id="ARBA00022786"/>
    </source>
</evidence>
<dbReference type="PANTHER" id="PTHR45670:SF1">
    <property type="entry name" value="E3 UBIQUITIN-PROTEIN LIGASE HECTD1"/>
    <property type="match status" value="1"/>
</dbReference>
<reference evidence="9" key="1">
    <citation type="journal article" date="2020" name="Stud. Mycol.">
        <title>101 Dothideomycetes genomes: a test case for predicting lifestyles and emergence of pathogens.</title>
        <authorList>
            <person name="Haridas S."/>
            <person name="Albert R."/>
            <person name="Binder M."/>
            <person name="Bloem J."/>
            <person name="Labutti K."/>
            <person name="Salamov A."/>
            <person name="Andreopoulos B."/>
            <person name="Baker S."/>
            <person name="Barry K."/>
            <person name="Bills G."/>
            <person name="Bluhm B."/>
            <person name="Cannon C."/>
            <person name="Castanera R."/>
            <person name="Culley D."/>
            <person name="Daum C."/>
            <person name="Ezra D."/>
            <person name="Gonzalez J."/>
            <person name="Henrissat B."/>
            <person name="Kuo A."/>
            <person name="Liang C."/>
            <person name="Lipzen A."/>
            <person name="Lutzoni F."/>
            <person name="Magnuson J."/>
            <person name="Mondo S."/>
            <person name="Nolan M."/>
            <person name="Ohm R."/>
            <person name="Pangilinan J."/>
            <person name="Park H.-J."/>
            <person name="Ramirez L."/>
            <person name="Alfaro M."/>
            <person name="Sun H."/>
            <person name="Tritt A."/>
            <person name="Yoshinaga Y."/>
            <person name="Zwiers L.-H."/>
            <person name="Turgeon B."/>
            <person name="Goodwin S."/>
            <person name="Spatafora J."/>
            <person name="Crous P."/>
            <person name="Grigoriev I."/>
        </authorList>
    </citation>
    <scope>NUCLEOTIDE SEQUENCE</scope>
    <source>
        <strain evidence="9">CBS 119925</strain>
    </source>
</reference>
<organism evidence="9 10">
    <name type="scientific">Sporormia fimetaria CBS 119925</name>
    <dbReference type="NCBI Taxonomy" id="1340428"/>
    <lineage>
        <taxon>Eukaryota</taxon>
        <taxon>Fungi</taxon>
        <taxon>Dikarya</taxon>
        <taxon>Ascomycota</taxon>
        <taxon>Pezizomycotina</taxon>
        <taxon>Dothideomycetes</taxon>
        <taxon>Pleosporomycetidae</taxon>
        <taxon>Pleosporales</taxon>
        <taxon>Sporormiaceae</taxon>
        <taxon>Sporormia</taxon>
    </lineage>
</organism>
<dbReference type="PANTHER" id="PTHR45670">
    <property type="entry name" value="E3 UBIQUITIN-PROTEIN LIGASE TRIP12"/>
    <property type="match status" value="1"/>
</dbReference>
<feature type="active site" description="Glycyl thioester intermediate" evidence="6">
    <location>
        <position position="1840"/>
    </location>
</feature>
<feature type="compositionally biased region" description="Basic and acidic residues" evidence="7">
    <location>
        <begin position="124"/>
        <end position="133"/>
    </location>
</feature>
<dbReference type="OrthoDB" id="423283at2759"/>
<feature type="compositionally biased region" description="Pro residues" evidence="7">
    <location>
        <begin position="1129"/>
        <end position="1141"/>
    </location>
</feature>
<evidence type="ECO:0000256" key="7">
    <source>
        <dbReference type="SAM" id="MobiDB-lite"/>
    </source>
</evidence>
<dbReference type="InterPro" id="IPR016024">
    <property type="entry name" value="ARM-type_fold"/>
</dbReference>
<feature type="compositionally biased region" description="Pro residues" evidence="7">
    <location>
        <begin position="42"/>
        <end position="54"/>
    </location>
</feature>
<feature type="region of interest" description="Disordered" evidence="7">
    <location>
        <begin position="747"/>
        <end position="828"/>
    </location>
</feature>
<evidence type="ECO:0000256" key="3">
    <source>
        <dbReference type="ARBA" id="ARBA00012485"/>
    </source>
</evidence>
<keyword evidence="4" id="KW-0808">Transferase</keyword>
<dbReference type="Gene3D" id="3.30.2160.10">
    <property type="entry name" value="Hect, E3 ligase catalytic domain"/>
    <property type="match status" value="1"/>
</dbReference>
<accession>A0A6A6V4Y1</accession>
<dbReference type="Gene3D" id="1.25.10.10">
    <property type="entry name" value="Leucine-rich Repeat Variant"/>
    <property type="match status" value="1"/>
</dbReference>
<proteinExistence type="inferred from homology"/>
<evidence type="ECO:0000256" key="4">
    <source>
        <dbReference type="ARBA" id="ARBA00022679"/>
    </source>
</evidence>
<feature type="region of interest" description="Disordered" evidence="7">
    <location>
        <begin position="1"/>
        <end position="237"/>
    </location>
</feature>
<dbReference type="InterPro" id="IPR011989">
    <property type="entry name" value="ARM-like"/>
</dbReference>
<dbReference type="SUPFAM" id="SSF48371">
    <property type="entry name" value="ARM repeat"/>
    <property type="match status" value="1"/>
</dbReference>
<feature type="compositionally biased region" description="Basic and acidic residues" evidence="7">
    <location>
        <begin position="801"/>
        <end position="812"/>
    </location>
</feature>
<feature type="domain" description="HECT" evidence="8">
    <location>
        <begin position="1503"/>
        <end position="1873"/>
    </location>
</feature>
<name>A0A6A6V4Y1_9PLEO</name>
<dbReference type="GO" id="GO:0061630">
    <property type="term" value="F:ubiquitin protein ligase activity"/>
    <property type="evidence" value="ECO:0007669"/>
    <property type="project" value="UniProtKB-EC"/>
</dbReference>